<dbReference type="InterPro" id="IPR026444">
    <property type="entry name" value="Secre_tail"/>
</dbReference>
<evidence type="ECO:0000259" key="2">
    <source>
        <dbReference type="PROSITE" id="PS50234"/>
    </source>
</evidence>
<dbReference type="RefSeq" id="WP_139999761.1">
    <property type="nucleotide sequence ID" value="NZ_VFJE01000052.1"/>
</dbReference>
<organism evidence="3 4">
    <name type="scientific">Flavobacterium microcysteis</name>
    <dbReference type="NCBI Taxonomy" id="2596891"/>
    <lineage>
        <taxon>Bacteria</taxon>
        <taxon>Pseudomonadati</taxon>
        <taxon>Bacteroidota</taxon>
        <taxon>Flavobacteriia</taxon>
        <taxon>Flavobacteriales</taxon>
        <taxon>Flavobacteriaceae</taxon>
        <taxon>Flavobacterium</taxon>
    </lineage>
</organism>
<dbReference type="EMBL" id="VFJE01000052">
    <property type="protein sequence ID" value="TPD70432.1"/>
    <property type="molecule type" value="Genomic_DNA"/>
</dbReference>
<keyword evidence="4" id="KW-1185">Reference proteome</keyword>
<feature type="domain" description="VWFA" evidence="2">
    <location>
        <begin position="24"/>
        <end position="70"/>
    </location>
</feature>
<dbReference type="InterPro" id="IPR002035">
    <property type="entry name" value="VWF_A"/>
</dbReference>
<comment type="caution">
    <text evidence="3">The sequence shown here is derived from an EMBL/GenBank/DDBJ whole genome shotgun (WGS) entry which is preliminary data.</text>
</comment>
<sequence length="434" mass="46892">MKNVYLIYLSFLLFAFKGYSQGSDVIFWVDNSGSINDTEYSEMSGSIQAIMEKVIACNPANRISVVQYASTNNAADSKIWIETPFTNVATTFTRRTALGNNDFAHESLKLIGNALDGIPNANILSPTTTLNQTPGNSLVIYFFTDAGRALGGSYLVNALSTTIGTNPAFLNYTSFKTTRNATFIVTMVVTGTGDVTWDLEAKNAGAAIASGGGSYIGTIESYPADPDGPGVTPRFLLHKLTFSLTAAEIDNVTEDICSIAVENCVPDLVLVSPTHDVNIGTQDNRQASNSITASNSIISNTSDGGVGIYHAGNTIVLMPGFHSMYRSRFRAYIQECPSDFVGREANLEPNKDNGKEENISLFPNPSSTSVTISLNSSLIQHISIVSMDRRTMLDKEIKGAEKYDIAVSDYKEGIYLVTVTTVDGKIFKSKLVKK</sequence>
<dbReference type="PROSITE" id="PS50234">
    <property type="entry name" value="VWFA"/>
    <property type="match status" value="1"/>
</dbReference>
<reference evidence="3 4" key="1">
    <citation type="submission" date="2019-06" db="EMBL/GenBank/DDBJ databases">
        <title>Flavobacterium sp. MaA-Y11 from geoumgang.</title>
        <authorList>
            <person name="Jeong S."/>
        </authorList>
    </citation>
    <scope>NUCLEOTIDE SEQUENCE [LARGE SCALE GENOMIC DNA]</scope>
    <source>
        <strain evidence="3 4">MaA-Y11</strain>
    </source>
</reference>
<evidence type="ECO:0000256" key="1">
    <source>
        <dbReference type="ARBA" id="ARBA00022729"/>
    </source>
</evidence>
<name>A0A501QDF9_9FLAO</name>
<dbReference type="Pfam" id="PF18962">
    <property type="entry name" value="Por_Secre_tail"/>
    <property type="match status" value="1"/>
</dbReference>
<accession>A0A501QDF9</accession>
<dbReference type="CDD" id="cd00198">
    <property type="entry name" value="vWFA"/>
    <property type="match status" value="1"/>
</dbReference>
<dbReference type="Proteomes" id="UP000319175">
    <property type="component" value="Unassembled WGS sequence"/>
</dbReference>
<proteinExistence type="predicted"/>
<evidence type="ECO:0000313" key="4">
    <source>
        <dbReference type="Proteomes" id="UP000319175"/>
    </source>
</evidence>
<reference evidence="3 4" key="2">
    <citation type="submission" date="2019-06" db="EMBL/GenBank/DDBJ databases">
        <authorList>
            <person name="Seo Y."/>
        </authorList>
    </citation>
    <scope>NUCLEOTIDE SEQUENCE [LARGE SCALE GENOMIC DNA]</scope>
    <source>
        <strain evidence="3 4">MaA-Y11</strain>
    </source>
</reference>
<dbReference type="InterPro" id="IPR055015">
    <property type="entry name" value="GCX_COOH"/>
</dbReference>
<dbReference type="AlphaFoldDB" id="A0A501QDF9"/>
<dbReference type="OrthoDB" id="1292260at2"/>
<dbReference type="NCBIfam" id="NF045639">
    <property type="entry name" value="GCX_COOH"/>
    <property type="match status" value="1"/>
</dbReference>
<dbReference type="Gene3D" id="3.40.50.410">
    <property type="entry name" value="von Willebrand factor, type A domain"/>
    <property type="match status" value="1"/>
</dbReference>
<gene>
    <name evidence="3" type="ORF">FJA49_05680</name>
</gene>
<evidence type="ECO:0000313" key="3">
    <source>
        <dbReference type="EMBL" id="TPD70432.1"/>
    </source>
</evidence>
<protein>
    <submittedName>
        <fullName evidence="3">T9SS type A sorting domain-containing protein</fullName>
    </submittedName>
</protein>
<dbReference type="Pfam" id="PF00092">
    <property type="entry name" value="VWA"/>
    <property type="match status" value="1"/>
</dbReference>
<keyword evidence="1" id="KW-0732">Signal</keyword>
<dbReference type="NCBIfam" id="TIGR04183">
    <property type="entry name" value="Por_Secre_tail"/>
    <property type="match status" value="1"/>
</dbReference>
<dbReference type="InterPro" id="IPR036465">
    <property type="entry name" value="vWFA_dom_sf"/>
</dbReference>
<dbReference type="SUPFAM" id="SSF53300">
    <property type="entry name" value="vWA-like"/>
    <property type="match status" value="1"/>
</dbReference>